<proteinExistence type="predicted"/>
<dbReference type="SUPFAM" id="SSF53335">
    <property type="entry name" value="S-adenosyl-L-methionine-dependent methyltransferases"/>
    <property type="match status" value="1"/>
</dbReference>
<dbReference type="OrthoDB" id="9800461at2"/>
<gene>
    <name evidence="1" type="ordered locus">NGR_c22800</name>
</gene>
<dbReference type="PATRIC" id="fig|394.7.peg.5100"/>
<dbReference type="KEGG" id="rhi:NGR_c22800"/>
<protein>
    <recommendedName>
        <fullName evidence="3">DUF3052 domain-containing protein</fullName>
    </recommendedName>
</protein>
<keyword evidence="2" id="KW-1185">Reference proteome</keyword>
<dbReference type="EMBL" id="CP001389">
    <property type="protein sequence ID" value="ACP26039.1"/>
    <property type="molecule type" value="Genomic_DNA"/>
</dbReference>
<accession>C3MFI2</accession>
<dbReference type="Proteomes" id="UP000001054">
    <property type="component" value="Chromosome"/>
</dbReference>
<dbReference type="HOGENOM" id="CLU_129221_0_0_5"/>
<evidence type="ECO:0008006" key="3">
    <source>
        <dbReference type="Google" id="ProtNLM"/>
    </source>
</evidence>
<evidence type="ECO:0000313" key="2">
    <source>
        <dbReference type="Proteomes" id="UP000001054"/>
    </source>
</evidence>
<dbReference type="AlphaFoldDB" id="C3MFI2"/>
<reference evidence="1 2" key="1">
    <citation type="journal article" date="2009" name="Appl. Environ. Microbiol.">
        <title>Rhizobium sp. strain NGR234 possesses a remarkable number of secretion systems.</title>
        <authorList>
            <person name="Schmeisser C."/>
            <person name="Liesegang H."/>
            <person name="Krysciak D."/>
            <person name="Bakkou N."/>
            <person name="Le Quere A."/>
            <person name="Wollherr A."/>
            <person name="Heinemeyer I."/>
            <person name="Morgenstern B."/>
            <person name="Pommerening-Roeser A."/>
            <person name="Flores M."/>
            <person name="Palacios R."/>
            <person name="Brenner S."/>
            <person name="Gottschalk G."/>
            <person name="Schmitz R.A."/>
            <person name="Broughton W.J."/>
            <person name="Perret X."/>
            <person name="Strittmatter A.W."/>
            <person name="Streit W.R."/>
        </authorList>
    </citation>
    <scope>NUCLEOTIDE SEQUENCE [LARGE SCALE GENOMIC DNA]</scope>
    <source>
        <strain evidence="2">NBRC 101917 / NGR234</strain>
    </source>
</reference>
<organism evidence="1 2">
    <name type="scientific">Sinorhizobium fredii (strain NBRC 101917 / NGR234)</name>
    <dbReference type="NCBI Taxonomy" id="394"/>
    <lineage>
        <taxon>Bacteria</taxon>
        <taxon>Pseudomonadati</taxon>
        <taxon>Pseudomonadota</taxon>
        <taxon>Alphaproteobacteria</taxon>
        <taxon>Hyphomicrobiales</taxon>
        <taxon>Rhizobiaceae</taxon>
        <taxon>Sinorhizobium/Ensifer group</taxon>
        <taxon>Sinorhizobium</taxon>
    </lineage>
</organism>
<name>C3MFI2_SINFN</name>
<sequence length="148" mass="16259">MSIGSEMNLAGYSGTALGKKLGLRDGQAALLLDVPAHLQEIAAYPGFAQVARSIEGTASRRFDYIHCFETERDRLEVQASALADRLKPDGILWISWPKRASGVATTLTEDALREIFLPHGLVDIKVCAVDPVWSGLKFMFRKEVRASL</sequence>
<dbReference type="eggNOG" id="ENOG5032SHK">
    <property type="taxonomic scope" value="Bacteria"/>
</dbReference>
<evidence type="ECO:0000313" key="1">
    <source>
        <dbReference type="EMBL" id="ACP26039.1"/>
    </source>
</evidence>
<dbReference type="InterPro" id="IPR029063">
    <property type="entry name" value="SAM-dependent_MTases_sf"/>
</dbReference>